<comment type="caution">
    <text evidence="2">The sequence shown here is derived from an EMBL/GenBank/DDBJ whole genome shotgun (WGS) entry which is preliminary data.</text>
</comment>
<dbReference type="SUPFAM" id="SSF56672">
    <property type="entry name" value="DNA/RNA polymerases"/>
    <property type="match status" value="1"/>
</dbReference>
<protein>
    <recommendedName>
        <fullName evidence="1">Reverse transcriptase domain-containing protein</fullName>
    </recommendedName>
</protein>
<organism evidence="2 3">
    <name type="scientific">Lupinus luteus</name>
    <name type="common">European yellow lupine</name>
    <dbReference type="NCBI Taxonomy" id="3873"/>
    <lineage>
        <taxon>Eukaryota</taxon>
        <taxon>Viridiplantae</taxon>
        <taxon>Streptophyta</taxon>
        <taxon>Embryophyta</taxon>
        <taxon>Tracheophyta</taxon>
        <taxon>Spermatophyta</taxon>
        <taxon>Magnoliopsida</taxon>
        <taxon>eudicotyledons</taxon>
        <taxon>Gunneridae</taxon>
        <taxon>Pentapetalae</taxon>
        <taxon>rosids</taxon>
        <taxon>fabids</taxon>
        <taxon>Fabales</taxon>
        <taxon>Fabaceae</taxon>
        <taxon>Papilionoideae</taxon>
        <taxon>50 kb inversion clade</taxon>
        <taxon>genistoids sensu lato</taxon>
        <taxon>core genistoids</taxon>
        <taxon>Genisteae</taxon>
        <taxon>Lupinus</taxon>
    </lineage>
</organism>
<dbReference type="AlphaFoldDB" id="A0AAV1XPM5"/>
<evidence type="ECO:0000313" key="2">
    <source>
        <dbReference type="EMBL" id="CAL0323583.1"/>
    </source>
</evidence>
<dbReference type="CDD" id="cd01650">
    <property type="entry name" value="RT_nLTR_like"/>
    <property type="match status" value="1"/>
</dbReference>
<dbReference type="PANTHER" id="PTHR33116">
    <property type="entry name" value="REVERSE TRANSCRIPTASE ZINC-BINDING DOMAIN-CONTAINING PROTEIN-RELATED-RELATED"/>
    <property type="match status" value="1"/>
</dbReference>
<name>A0AAV1XPM5_LUPLU</name>
<keyword evidence="3" id="KW-1185">Reference proteome</keyword>
<evidence type="ECO:0000313" key="3">
    <source>
        <dbReference type="Proteomes" id="UP001497480"/>
    </source>
</evidence>
<accession>A0AAV1XPM5</accession>
<proteinExistence type="predicted"/>
<evidence type="ECO:0000259" key="1">
    <source>
        <dbReference type="PROSITE" id="PS50878"/>
    </source>
</evidence>
<gene>
    <name evidence="2" type="ORF">LLUT_LOCUS24643</name>
</gene>
<sequence length="629" mass="71219">MWLKDGDANSSLFHACINNKRRRNQIVGIWIDNIWYEEDKLLRSEISKYFKSLFSQLPSTNPTLDGVNFRRLSEAQNLFMNADFGEEEIRSAVWNCAGDKSPGPDGFNYKFFQACWEIVKQDIILFIQEFHLNGKLPRGLNSSFIALIPKISSPNKIQDFRPISLVGSLYKILAKVLEERLKGVMSSLISSSQSAFIQDRNILDATVIINETIHSAKKAKDGCLMLKVDFEKAYDSVDWGFLDYMLLIMGFSNKWRMWIKGCLSSTSMLVLVNGSSSDHFSVSKGLRQGDPMAPFLFIIIAEGFAGLVRNAKNLGLFEGYKVGSFGIKVCDLQFADDTILVCKPTYSNLWCVKTILRCFELASGLKVNAHKSSLFAIWVQDSFISEAAEFLSCNIGSIPFLYLGIPVGANPRRLMMWKGTIDLVTKRLASWKCKHISFGGRLVLVNSVLATIPTYHFSLYKAPKKIIRKIASLQRNFLWGHRRNGKGIAWVAWSEVCKPKMQGGLGVKDLSRFNAALLGKWRWHRLTEKDALWVKIIDSKYGSVSPSSPSVSRWWKDLCSIDTRAGNSGSWFDSNIWKEVRDGMQTFFWEDTWMGTHSLKEVFPGLFFLAFDGGARVADCGHWNNASWV</sequence>
<dbReference type="PANTHER" id="PTHR33116:SF78">
    <property type="entry name" value="OS12G0587133 PROTEIN"/>
    <property type="match status" value="1"/>
</dbReference>
<dbReference type="InterPro" id="IPR000477">
    <property type="entry name" value="RT_dom"/>
</dbReference>
<dbReference type="PROSITE" id="PS50878">
    <property type="entry name" value="RT_POL"/>
    <property type="match status" value="1"/>
</dbReference>
<dbReference type="Proteomes" id="UP001497480">
    <property type="component" value="Unassembled WGS sequence"/>
</dbReference>
<dbReference type="Pfam" id="PF00078">
    <property type="entry name" value="RVT_1"/>
    <property type="match status" value="1"/>
</dbReference>
<dbReference type="EMBL" id="CAXHTB010000017">
    <property type="protein sequence ID" value="CAL0323583.1"/>
    <property type="molecule type" value="Genomic_DNA"/>
</dbReference>
<reference evidence="2 3" key="1">
    <citation type="submission" date="2024-03" db="EMBL/GenBank/DDBJ databases">
        <authorList>
            <person name="Martinez-Hernandez J."/>
        </authorList>
    </citation>
    <scope>NUCLEOTIDE SEQUENCE [LARGE SCALE GENOMIC DNA]</scope>
</reference>
<dbReference type="InterPro" id="IPR043502">
    <property type="entry name" value="DNA/RNA_pol_sf"/>
</dbReference>
<feature type="domain" description="Reverse transcriptase" evidence="1">
    <location>
        <begin position="129"/>
        <end position="407"/>
    </location>
</feature>